<evidence type="ECO:0000259" key="5">
    <source>
        <dbReference type="Pfam" id="PF01826"/>
    </source>
</evidence>
<organism evidence="6">
    <name type="scientific">Rhipicephalus pulchellus</name>
    <name type="common">Yellow backed tick</name>
    <name type="synonym">Dermacentor pulchellus</name>
    <dbReference type="NCBI Taxonomy" id="72859"/>
    <lineage>
        <taxon>Eukaryota</taxon>
        <taxon>Metazoa</taxon>
        <taxon>Ecdysozoa</taxon>
        <taxon>Arthropoda</taxon>
        <taxon>Chelicerata</taxon>
        <taxon>Arachnida</taxon>
        <taxon>Acari</taxon>
        <taxon>Parasitiformes</taxon>
        <taxon>Ixodida</taxon>
        <taxon>Ixodoidea</taxon>
        <taxon>Ixodidae</taxon>
        <taxon>Rhipicephalinae</taxon>
        <taxon>Rhipicephalus</taxon>
        <taxon>Rhipicephalus</taxon>
    </lineage>
</organism>
<keyword evidence="2" id="KW-1015">Disulfide bond</keyword>
<name>L7LPN4_RHIPC</name>
<dbReference type="InterPro" id="IPR036084">
    <property type="entry name" value="Ser_inhib-like_sf"/>
</dbReference>
<dbReference type="InterPro" id="IPR051368">
    <property type="entry name" value="SerProtInhib-TIL_Domain"/>
</dbReference>
<sequence>MAGNITLSFLLVIVVSAFLMHVAAQKEPLTELSGRVSNSSSSNEVRSLRPKRPSKQCKKPNEQYKSCVSGSCSEWKCDYLWKGWPDACTLDCASGCFCKKGYFRSRKNRCVLGYLCFREIIPVVSKQEK</sequence>
<feature type="domain" description="TIL" evidence="5">
    <location>
        <begin position="59"/>
        <end position="116"/>
    </location>
</feature>
<reference evidence="6" key="1">
    <citation type="submission" date="2012-11" db="EMBL/GenBank/DDBJ databases">
        <authorList>
            <person name="Lucero-Rivera Y.E."/>
            <person name="Tovar-Ramirez D."/>
        </authorList>
    </citation>
    <scope>NUCLEOTIDE SEQUENCE</scope>
    <source>
        <tissue evidence="6">Salivary gland</tissue>
    </source>
</reference>
<evidence type="ECO:0000256" key="2">
    <source>
        <dbReference type="ARBA" id="ARBA00023157"/>
    </source>
</evidence>
<keyword evidence="1" id="KW-0646">Protease inhibitor</keyword>
<feature type="region of interest" description="Disordered" evidence="3">
    <location>
        <begin position="31"/>
        <end position="60"/>
    </location>
</feature>
<keyword evidence="4" id="KW-0732">Signal</keyword>
<feature type="compositionally biased region" description="Basic residues" evidence="3">
    <location>
        <begin position="48"/>
        <end position="58"/>
    </location>
</feature>
<dbReference type="GO" id="GO:0030414">
    <property type="term" value="F:peptidase inhibitor activity"/>
    <property type="evidence" value="ECO:0007669"/>
    <property type="project" value="UniProtKB-KW"/>
</dbReference>
<feature type="signal peptide" evidence="4">
    <location>
        <begin position="1"/>
        <end position="24"/>
    </location>
</feature>
<protein>
    <submittedName>
        <fullName evidence="6">Putative similar to chymotrypsin-elastase inhibitor ixodidin</fullName>
    </submittedName>
</protein>
<dbReference type="Pfam" id="PF01826">
    <property type="entry name" value="TIL"/>
    <property type="match status" value="1"/>
</dbReference>
<accession>L7LPN4</accession>
<reference evidence="6" key="2">
    <citation type="journal article" date="2015" name="J. Proteomics">
        <title>Sexual differences in the sialomes of the zebra tick, Rhipicephalus pulchellus.</title>
        <authorList>
            <person name="Tan A.W."/>
            <person name="Francischetti I.M."/>
            <person name="Slovak M."/>
            <person name="Kini R.M."/>
            <person name="Ribeiro J.M."/>
        </authorList>
    </citation>
    <scope>NUCLEOTIDE SEQUENCE</scope>
    <source>
        <tissue evidence="6">Salivary gland</tissue>
    </source>
</reference>
<dbReference type="CDD" id="cd19941">
    <property type="entry name" value="TIL"/>
    <property type="match status" value="1"/>
</dbReference>
<dbReference type="Gene3D" id="2.10.25.10">
    <property type="entry name" value="Laminin"/>
    <property type="match status" value="1"/>
</dbReference>
<feature type="compositionally biased region" description="Low complexity" evidence="3">
    <location>
        <begin position="31"/>
        <end position="45"/>
    </location>
</feature>
<feature type="chain" id="PRO_5003980282" evidence="4">
    <location>
        <begin position="25"/>
        <end position="129"/>
    </location>
</feature>
<dbReference type="SUPFAM" id="SSF57567">
    <property type="entry name" value="Serine protease inhibitors"/>
    <property type="match status" value="1"/>
</dbReference>
<evidence type="ECO:0000256" key="3">
    <source>
        <dbReference type="SAM" id="MobiDB-lite"/>
    </source>
</evidence>
<dbReference type="AlphaFoldDB" id="L7LPN4"/>
<evidence type="ECO:0000256" key="4">
    <source>
        <dbReference type="SAM" id="SignalP"/>
    </source>
</evidence>
<dbReference type="InterPro" id="IPR002919">
    <property type="entry name" value="TIL_dom"/>
</dbReference>
<proteinExistence type="evidence at transcript level"/>
<dbReference type="PANTHER" id="PTHR23259:SF70">
    <property type="entry name" value="ACCESSORY GLAND PROTEIN ACP62F-RELATED"/>
    <property type="match status" value="1"/>
</dbReference>
<evidence type="ECO:0000313" key="6">
    <source>
        <dbReference type="EMBL" id="JAA53856.1"/>
    </source>
</evidence>
<dbReference type="PANTHER" id="PTHR23259">
    <property type="entry name" value="RIDDLE"/>
    <property type="match status" value="1"/>
</dbReference>
<dbReference type="EMBL" id="GACK01011178">
    <property type="protein sequence ID" value="JAA53856.1"/>
    <property type="molecule type" value="mRNA"/>
</dbReference>
<evidence type="ECO:0000256" key="1">
    <source>
        <dbReference type="ARBA" id="ARBA00022690"/>
    </source>
</evidence>